<evidence type="ECO:0000313" key="2">
    <source>
        <dbReference type="Proteomes" id="UP000593567"/>
    </source>
</evidence>
<dbReference type="Proteomes" id="UP000593567">
    <property type="component" value="Unassembled WGS sequence"/>
</dbReference>
<proteinExistence type="predicted"/>
<keyword evidence="2" id="KW-1185">Reference proteome</keyword>
<accession>A0A7J7JSK9</accession>
<gene>
    <name evidence="1" type="ORF">EB796_012808</name>
</gene>
<organism evidence="1 2">
    <name type="scientific">Bugula neritina</name>
    <name type="common">Brown bryozoan</name>
    <name type="synonym">Sertularia neritina</name>
    <dbReference type="NCBI Taxonomy" id="10212"/>
    <lineage>
        <taxon>Eukaryota</taxon>
        <taxon>Metazoa</taxon>
        <taxon>Spiralia</taxon>
        <taxon>Lophotrochozoa</taxon>
        <taxon>Bryozoa</taxon>
        <taxon>Gymnolaemata</taxon>
        <taxon>Cheilostomatida</taxon>
        <taxon>Flustrina</taxon>
        <taxon>Buguloidea</taxon>
        <taxon>Bugulidae</taxon>
        <taxon>Bugula</taxon>
    </lineage>
</organism>
<protein>
    <submittedName>
        <fullName evidence="1">Uncharacterized protein</fullName>
    </submittedName>
</protein>
<evidence type="ECO:0000313" key="1">
    <source>
        <dbReference type="EMBL" id="KAF6028883.1"/>
    </source>
</evidence>
<sequence length="68" mass="8178">MKPDKLIKYSHIFYRVVCQESFNIMSHKVYQVSLESLLTDHLRVEQHLEQLYHINQKDVNSQSFRITA</sequence>
<dbReference type="EMBL" id="VXIV02001897">
    <property type="protein sequence ID" value="KAF6028883.1"/>
    <property type="molecule type" value="Genomic_DNA"/>
</dbReference>
<name>A0A7J7JSK9_BUGNE</name>
<comment type="caution">
    <text evidence="1">The sequence shown here is derived from an EMBL/GenBank/DDBJ whole genome shotgun (WGS) entry which is preliminary data.</text>
</comment>
<reference evidence="1" key="1">
    <citation type="submission" date="2020-06" db="EMBL/GenBank/DDBJ databases">
        <title>Draft genome of Bugula neritina, a colonial animal packing powerful symbionts and potential medicines.</title>
        <authorList>
            <person name="Rayko M."/>
        </authorList>
    </citation>
    <scope>NUCLEOTIDE SEQUENCE [LARGE SCALE GENOMIC DNA]</scope>
    <source>
        <strain evidence="1">Kwan_BN1</strain>
    </source>
</reference>
<dbReference type="AlphaFoldDB" id="A0A7J7JSK9"/>